<keyword evidence="2" id="KW-1185">Reference proteome</keyword>
<accession>A0ACC2K669</accession>
<proteinExistence type="predicted"/>
<evidence type="ECO:0000313" key="2">
    <source>
        <dbReference type="Proteomes" id="UP001234297"/>
    </source>
</evidence>
<dbReference type="Proteomes" id="UP001234297">
    <property type="component" value="Chromosome 12"/>
</dbReference>
<name>A0ACC2K669_PERAE</name>
<organism evidence="1 2">
    <name type="scientific">Persea americana</name>
    <name type="common">Avocado</name>
    <dbReference type="NCBI Taxonomy" id="3435"/>
    <lineage>
        <taxon>Eukaryota</taxon>
        <taxon>Viridiplantae</taxon>
        <taxon>Streptophyta</taxon>
        <taxon>Embryophyta</taxon>
        <taxon>Tracheophyta</taxon>
        <taxon>Spermatophyta</taxon>
        <taxon>Magnoliopsida</taxon>
        <taxon>Magnoliidae</taxon>
        <taxon>Laurales</taxon>
        <taxon>Lauraceae</taxon>
        <taxon>Persea</taxon>
    </lineage>
</organism>
<protein>
    <submittedName>
        <fullName evidence="1">Uncharacterized protein</fullName>
    </submittedName>
</protein>
<dbReference type="EMBL" id="CM056820">
    <property type="protein sequence ID" value="KAJ8616609.1"/>
    <property type="molecule type" value="Genomic_DNA"/>
</dbReference>
<evidence type="ECO:0000313" key="1">
    <source>
        <dbReference type="EMBL" id="KAJ8616609.1"/>
    </source>
</evidence>
<gene>
    <name evidence="1" type="ORF">MRB53_035981</name>
</gene>
<reference evidence="1 2" key="1">
    <citation type="journal article" date="2022" name="Hortic Res">
        <title>A haplotype resolved chromosomal level avocado genome allows analysis of novel avocado genes.</title>
        <authorList>
            <person name="Nath O."/>
            <person name="Fletcher S.J."/>
            <person name="Hayward A."/>
            <person name="Shaw L.M."/>
            <person name="Masouleh A.K."/>
            <person name="Furtado A."/>
            <person name="Henry R.J."/>
            <person name="Mitter N."/>
        </authorList>
    </citation>
    <scope>NUCLEOTIDE SEQUENCE [LARGE SCALE GENOMIC DNA]</scope>
    <source>
        <strain evidence="2">cv. Hass</strain>
    </source>
</reference>
<sequence>MEKSDPSPKMDRKTAEKIRRNQMKELYSKLNSLISNHPSREAPMLSDQLGEAANYIKSMQEKIENMKGRKKHMAETKEIDKSTDSEKTDFQLPHIEIQDLGSALVVLLICGLDYQFVFYRTILILEEEGVEVVNASFFVMGDKAFHTIHCKILDSEDDFEAARVSERLYKLVHESSNNL</sequence>
<comment type="caution">
    <text evidence="1">The sequence shown here is derived from an EMBL/GenBank/DDBJ whole genome shotgun (WGS) entry which is preliminary data.</text>
</comment>